<dbReference type="RefSeq" id="WP_010852695.1">
    <property type="nucleotide sequence ID" value="NZ_AQHR01000021.1"/>
</dbReference>
<gene>
    <name evidence="1" type="ORF">ADIS_0546</name>
</gene>
<evidence type="ECO:0008006" key="3">
    <source>
        <dbReference type="Google" id="ProtNLM"/>
    </source>
</evidence>
<protein>
    <recommendedName>
        <fullName evidence="3">Enzyme of heme biosynthesis</fullName>
    </recommendedName>
</protein>
<dbReference type="Proteomes" id="UP000013909">
    <property type="component" value="Unassembled WGS sequence"/>
</dbReference>
<proteinExistence type="predicted"/>
<evidence type="ECO:0000313" key="1">
    <source>
        <dbReference type="EMBL" id="EON78953.1"/>
    </source>
</evidence>
<dbReference type="Gene3D" id="1.25.40.10">
    <property type="entry name" value="Tetratricopeptide repeat domain"/>
    <property type="match status" value="1"/>
</dbReference>
<evidence type="ECO:0000313" key="2">
    <source>
        <dbReference type="Proteomes" id="UP000013909"/>
    </source>
</evidence>
<sequence length="109" mass="13094">MANLNRISQLLDYINEDPDDPFNFYALAIEYQQQDKNRAKEYFELLLERFPLYLPTYFHAAVCFIEWQEFAKAGQIYKKGITLAQQQGNQHAERELRNAYLNFQLEYED</sequence>
<dbReference type="OrthoDB" id="1524733at2"/>
<dbReference type="EMBL" id="AQHR01000021">
    <property type="protein sequence ID" value="EON78953.1"/>
    <property type="molecule type" value="Genomic_DNA"/>
</dbReference>
<comment type="caution">
    <text evidence="1">The sequence shown here is derived from an EMBL/GenBank/DDBJ whole genome shotgun (WGS) entry which is preliminary data.</text>
</comment>
<dbReference type="InterPro" id="IPR011990">
    <property type="entry name" value="TPR-like_helical_dom_sf"/>
</dbReference>
<accession>R7ZY56</accession>
<dbReference type="STRING" id="1232681.ADIS_0546"/>
<keyword evidence="2" id="KW-1185">Reference proteome</keyword>
<dbReference type="AlphaFoldDB" id="R7ZY56"/>
<reference evidence="1 2" key="1">
    <citation type="submission" date="2013-02" db="EMBL/GenBank/DDBJ databases">
        <title>A novel strain isolated from Lonar lake, Maharashtra, India.</title>
        <authorList>
            <person name="Singh A."/>
        </authorList>
    </citation>
    <scope>NUCLEOTIDE SEQUENCE [LARGE SCALE GENOMIC DNA]</scope>
    <source>
        <strain evidence="1 2">AK24</strain>
    </source>
</reference>
<dbReference type="SUPFAM" id="SSF48452">
    <property type="entry name" value="TPR-like"/>
    <property type="match status" value="1"/>
</dbReference>
<organism evidence="1 2">
    <name type="scientific">Lunatimonas lonarensis</name>
    <dbReference type="NCBI Taxonomy" id="1232681"/>
    <lineage>
        <taxon>Bacteria</taxon>
        <taxon>Pseudomonadati</taxon>
        <taxon>Bacteroidota</taxon>
        <taxon>Cytophagia</taxon>
        <taxon>Cytophagales</taxon>
        <taxon>Cyclobacteriaceae</taxon>
    </lineage>
</organism>
<name>R7ZY56_9BACT</name>